<dbReference type="InterPro" id="IPR002213">
    <property type="entry name" value="UDP_glucos_trans"/>
</dbReference>
<feature type="chain" id="PRO_5041221596" description="glucuronosyltransferase" evidence="7">
    <location>
        <begin position="17"/>
        <end position="178"/>
    </location>
</feature>
<evidence type="ECO:0000256" key="4">
    <source>
        <dbReference type="ARBA" id="ARBA00022679"/>
    </source>
</evidence>
<comment type="caution">
    <text evidence="8">The sequence shown here is derived from an EMBL/GenBank/DDBJ whole genome shotgun (WGS) entry which is preliminary data.</text>
</comment>
<comment type="similarity">
    <text evidence="1">Belongs to the UDP-glycosyltransferase family.</text>
</comment>
<gene>
    <name evidence="8" type="ORF">CYNAS_LOCUS15730</name>
</gene>
<organism evidence="8 9">
    <name type="scientific">Cylicocyclus nassatus</name>
    <name type="common">Nematode worm</name>
    <dbReference type="NCBI Taxonomy" id="53992"/>
    <lineage>
        <taxon>Eukaryota</taxon>
        <taxon>Metazoa</taxon>
        <taxon>Ecdysozoa</taxon>
        <taxon>Nematoda</taxon>
        <taxon>Chromadorea</taxon>
        <taxon>Rhabditida</taxon>
        <taxon>Rhabditina</taxon>
        <taxon>Rhabditomorpha</taxon>
        <taxon>Strongyloidea</taxon>
        <taxon>Strongylidae</taxon>
        <taxon>Cylicocyclus</taxon>
    </lineage>
</organism>
<reference evidence="8" key="1">
    <citation type="submission" date="2023-07" db="EMBL/GenBank/DDBJ databases">
        <authorList>
            <consortium name="CYATHOMIX"/>
        </authorList>
    </citation>
    <scope>NUCLEOTIDE SEQUENCE</scope>
    <source>
        <strain evidence="8">N/A</strain>
    </source>
</reference>
<dbReference type="Proteomes" id="UP001176961">
    <property type="component" value="Unassembled WGS sequence"/>
</dbReference>
<keyword evidence="3" id="KW-0328">Glycosyltransferase</keyword>
<feature type="signal peptide" evidence="7">
    <location>
        <begin position="1"/>
        <end position="16"/>
    </location>
</feature>
<accession>A0AA36H4U1</accession>
<evidence type="ECO:0000256" key="3">
    <source>
        <dbReference type="ARBA" id="ARBA00022676"/>
    </source>
</evidence>
<dbReference type="EC" id="2.4.1.17" evidence="2"/>
<protein>
    <recommendedName>
        <fullName evidence="2">glucuronosyltransferase</fullName>
        <ecNumber evidence="2">2.4.1.17</ecNumber>
    </recommendedName>
</protein>
<evidence type="ECO:0000313" key="9">
    <source>
        <dbReference type="Proteomes" id="UP001176961"/>
    </source>
</evidence>
<dbReference type="AlphaFoldDB" id="A0AA36H4U1"/>
<dbReference type="SUPFAM" id="SSF53756">
    <property type="entry name" value="UDP-Glycosyltransferase/glycogen phosphorylase"/>
    <property type="match status" value="1"/>
</dbReference>
<evidence type="ECO:0000256" key="1">
    <source>
        <dbReference type="ARBA" id="ARBA00009995"/>
    </source>
</evidence>
<dbReference type="GO" id="GO:0015020">
    <property type="term" value="F:glucuronosyltransferase activity"/>
    <property type="evidence" value="ECO:0007669"/>
    <property type="project" value="UniProtKB-EC"/>
</dbReference>
<evidence type="ECO:0000256" key="5">
    <source>
        <dbReference type="ARBA" id="ARBA00022729"/>
    </source>
</evidence>
<evidence type="ECO:0000256" key="6">
    <source>
        <dbReference type="ARBA" id="ARBA00047475"/>
    </source>
</evidence>
<dbReference type="PANTHER" id="PTHR48043:SF150">
    <property type="entry name" value="GLUCURONOSYLTRANSFERASE"/>
    <property type="match status" value="1"/>
</dbReference>
<keyword evidence="4" id="KW-0808">Transferase</keyword>
<evidence type="ECO:0000313" key="8">
    <source>
        <dbReference type="EMBL" id="CAJ0603747.1"/>
    </source>
</evidence>
<evidence type="ECO:0000256" key="2">
    <source>
        <dbReference type="ARBA" id="ARBA00012544"/>
    </source>
</evidence>
<comment type="catalytic activity">
    <reaction evidence="6">
        <text>glucuronate acceptor + UDP-alpha-D-glucuronate = acceptor beta-D-glucuronoside + UDP + H(+)</text>
        <dbReference type="Rhea" id="RHEA:21032"/>
        <dbReference type="ChEBI" id="CHEBI:15378"/>
        <dbReference type="ChEBI" id="CHEBI:58052"/>
        <dbReference type="ChEBI" id="CHEBI:58223"/>
        <dbReference type="ChEBI" id="CHEBI:132367"/>
        <dbReference type="ChEBI" id="CHEBI:132368"/>
        <dbReference type="EC" id="2.4.1.17"/>
    </reaction>
</comment>
<evidence type="ECO:0000256" key="7">
    <source>
        <dbReference type="SAM" id="SignalP"/>
    </source>
</evidence>
<keyword evidence="5 7" id="KW-0732">Signal</keyword>
<dbReference type="Pfam" id="PF00201">
    <property type="entry name" value="UDPGT"/>
    <property type="match status" value="1"/>
</dbReference>
<proteinExistence type="inferred from homology"/>
<keyword evidence="9" id="KW-1185">Reference proteome</keyword>
<dbReference type="EMBL" id="CATQJL010000305">
    <property type="protein sequence ID" value="CAJ0603747.1"/>
    <property type="molecule type" value="Genomic_DNA"/>
</dbReference>
<name>A0AA36H4U1_CYLNA</name>
<sequence length="178" mass="19767">MRLLAKLLFIIYAGNAYKILVVNPKFAYSHVNYMGKIADVLVDAGHDVVTLQLVLAPFPNNGTEKSRLIQMEVDKNVIAPLLATFQKDHDTKWTESATNPLQFFRLIPTIRELVTFGVSTILDDKQVLQQLKSENFDVGIAELFDFSGLAVFEAIGLKNIVGAHTVSSLMKGSLLVFQ</sequence>
<dbReference type="InterPro" id="IPR050271">
    <property type="entry name" value="UDP-glycosyltransferase"/>
</dbReference>
<dbReference type="PANTHER" id="PTHR48043">
    <property type="entry name" value="EG:EG0003.4 PROTEIN-RELATED"/>
    <property type="match status" value="1"/>
</dbReference>